<dbReference type="Pfam" id="PF01925">
    <property type="entry name" value="TauE"/>
    <property type="match status" value="1"/>
</dbReference>
<keyword evidence="3" id="KW-0813">Transport</keyword>
<dbReference type="AlphaFoldDB" id="N8YB81"/>
<comment type="similarity">
    <text evidence="2 8">Belongs to the 4-toluene sulfonate uptake permease (TSUP) (TC 2.A.102) family.</text>
</comment>
<proteinExistence type="inferred from homology"/>
<sequence>MINSQGLNNKLQNMLDLEHFNLALAFFAFCGGFVDATVGGGGLLIVPALMYAFPNQSLATIFGTNKVVAIAGATSSALGFMRRVTISWKLILPTMLSAFIFAYIGALSVSLIPKQLMQYAVFILLILMAIYTFAKKDLGQVHTAVQFGPREIALGVIFGGLIGFYDGVFGPGSGSFLLFLFIKVFAFDFIHAVASAKLVNIATFSAALFFFAPAGHVLWFTGVYMAVFGFIGAICGTILAFKLGSGFIRIFFLILLIFLIGRMGYDLFMN</sequence>
<dbReference type="EMBL" id="APPN01000061">
    <property type="protein sequence ID" value="ENV34027.1"/>
    <property type="molecule type" value="Genomic_DNA"/>
</dbReference>
<evidence type="ECO:0000256" key="8">
    <source>
        <dbReference type="RuleBase" id="RU363041"/>
    </source>
</evidence>
<accession>N8YB81</accession>
<evidence type="ECO:0000256" key="5">
    <source>
        <dbReference type="ARBA" id="ARBA00022692"/>
    </source>
</evidence>
<evidence type="ECO:0000313" key="10">
    <source>
        <dbReference type="Proteomes" id="UP000013117"/>
    </source>
</evidence>
<comment type="subcellular location">
    <subcellularLocation>
        <location evidence="1 8">Cell membrane</location>
        <topology evidence="1 8">Multi-pass membrane protein</topology>
    </subcellularLocation>
</comment>
<evidence type="ECO:0000256" key="3">
    <source>
        <dbReference type="ARBA" id="ARBA00022448"/>
    </source>
</evidence>
<dbReference type="PATRIC" id="fig|1120926.3.peg.1647"/>
<dbReference type="InterPro" id="IPR002781">
    <property type="entry name" value="TM_pro_TauE-like"/>
</dbReference>
<name>N8YB81_9GAMM</name>
<feature type="transmembrane region" description="Helical" evidence="8">
    <location>
        <begin position="86"/>
        <end position="104"/>
    </location>
</feature>
<feature type="transmembrane region" description="Helical" evidence="8">
    <location>
        <begin position="217"/>
        <end position="240"/>
    </location>
</feature>
<protein>
    <recommendedName>
        <fullName evidence="8">Probable membrane transporter protein</fullName>
    </recommendedName>
</protein>
<dbReference type="eggNOG" id="COG0730">
    <property type="taxonomic scope" value="Bacteria"/>
</dbReference>
<feature type="transmembrane region" description="Helical" evidence="8">
    <location>
        <begin position="247"/>
        <end position="265"/>
    </location>
</feature>
<evidence type="ECO:0000256" key="2">
    <source>
        <dbReference type="ARBA" id="ARBA00009142"/>
    </source>
</evidence>
<organism evidence="9 10">
    <name type="scientific">Acinetobacter gerneri DSM 14967 = CIP 107464 = MTCC 9824</name>
    <dbReference type="NCBI Taxonomy" id="1120926"/>
    <lineage>
        <taxon>Bacteria</taxon>
        <taxon>Pseudomonadati</taxon>
        <taxon>Pseudomonadota</taxon>
        <taxon>Gammaproteobacteria</taxon>
        <taxon>Moraxellales</taxon>
        <taxon>Moraxellaceae</taxon>
        <taxon>Acinetobacter</taxon>
    </lineage>
</organism>
<feature type="transmembrane region" description="Helical" evidence="8">
    <location>
        <begin position="154"/>
        <end position="182"/>
    </location>
</feature>
<gene>
    <name evidence="9" type="ORF">F960_01717</name>
</gene>
<keyword evidence="7 8" id="KW-0472">Membrane</keyword>
<feature type="transmembrane region" description="Helical" evidence="8">
    <location>
        <begin position="20"/>
        <end position="46"/>
    </location>
</feature>
<dbReference type="InterPro" id="IPR052017">
    <property type="entry name" value="TSUP"/>
</dbReference>
<dbReference type="Proteomes" id="UP000013117">
    <property type="component" value="Unassembled WGS sequence"/>
</dbReference>
<evidence type="ECO:0000256" key="7">
    <source>
        <dbReference type="ARBA" id="ARBA00023136"/>
    </source>
</evidence>
<dbReference type="HOGENOM" id="CLU_045498_2_0_6"/>
<dbReference type="PANTHER" id="PTHR30269:SF0">
    <property type="entry name" value="MEMBRANE TRANSPORTER PROTEIN YFCA-RELATED"/>
    <property type="match status" value="1"/>
</dbReference>
<feature type="transmembrane region" description="Helical" evidence="8">
    <location>
        <begin position="58"/>
        <end position="80"/>
    </location>
</feature>
<keyword evidence="6 8" id="KW-1133">Transmembrane helix</keyword>
<dbReference type="PANTHER" id="PTHR30269">
    <property type="entry name" value="TRANSMEMBRANE PROTEIN YFCA"/>
    <property type="match status" value="1"/>
</dbReference>
<feature type="transmembrane region" description="Helical" evidence="8">
    <location>
        <begin position="189"/>
        <end position="211"/>
    </location>
</feature>
<keyword evidence="10" id="KW-1185">Reference proteome</keyword>
<evidence type="ECO:0000256" key="6">
    <source>
        <dbReference type="ARBA" id="ARBA00022989"/>
    </source>
</evidence>
<keyword evidence="5 8" id="KW-0812">Transmembrane</keyword>
<comment type="caution">
    <text evidence="9">The sequence shown here is derived from an EMBL/GenBank/DDBJ whole genome shotgun (WGS) entry which is preliminary data.</text>
</comment>
<evidence type="ECO:0000256" key="4">
    <source>
        <dbReference type="ARBA" id="ARBA00022475"/>
    </source>
</evidence>
<dbReference type="GO" id="GO:0005886">
    <property type="term" value="C:plasma membrane"/>
    <property type="evidence" value="ECO:0007669"/>
    <property type="project" value="UniProtKB-SubCell"/>
</dbReference>
<keyword evidence="4 8" id="KW-1003">Cell membrane</keyword>
<evidence type="ECO:0000313" key="9">
    <source>
        <dbReference type="EMBL" id="ENV34027.1"/>
    </source>
</evidence>
<feature type="transmembrane region" description="Helical" evidence="8">
    <location>
        <begin position="116"/>
        <end position="134"/>
    </location>
</feature>
<reference evidence="9 10" key="1">
    <citation type="submission" date="2013-02" db="EMBL/GenBank/DDBJ databases">
        <title>The Genome Sequence of Acinetobacter gerneri CIP 107464.</title>
        <authorList>
            <consortium name="The Broad Institute Genome Sequencing Platform"/>
            <consortium name="The Broad Institute Genome Sequencing Center for Infectious Disease"/>
            <person name="Cerqueira G."/>
            <person name="Feldgarden M."/>
            <person name="Courvalin P."/>
            <person name="Perichon B."/>
            <person name="Grillot-Courvalin C."/>
            <person name="Clermont D."/>
            <person name="Rocha E."/>
            <person name="Yoon E.-J."/>
            <person name="Nemec A."/>
            <person name="Walker B."/>
            <person name="Young S.K."/>
            <person name="Zeng Q."/>
            <person name="Gargeya S."/>
            <person name="Fitzgerald M."/>
            <person name="Haas B."/>
            <person name="Abouelleil A."/>
            <person name="Alvarado L."/>
            <person name="Arachchi H.M."/>
            <person name="Berlin A.M."/>
            <person name="Chapman S.B."/>
            <person name="Dewar J."/>
            <person name="Goldberg J."/>
            <person name="Griggs A."/>
            <person name="Gujja S."/>
            <person name="Hansen M."/>
            <person name="Howarth C."/>
            <person name="Imamovic A."/>
            <person name="Larimer J."/>
            <person name="McCowan C."/>
            <person name="Murphy C."/>
            <person name="Neiman D."/>
            <person name="Pearson M."/>
            <person name="Priest M."/>
            <person name="Roberts A."/>
            <person name="Saif S."/>
            <person name="Shea T."/>
            <person name="Sisk P."/>
            <person name="Sykes S."/>
            <person name="Wortman J."/>
            <person name="Nusbaum C."/>
            <person name="Birren B."/>
        </authorList>
    </citation>
    <scope>NUCLEOTIDE SEQUENCE [LARGE SCALE GENOMIC DNA]</scope>
    <source>
        <strain evidence="9 10">CIP 107464</strain>
    </source>
</reference>
<evidence type="ECO:0000256" key="1">
    <source>
        <dbReference type="ARBA" id="ARBA00004651"/>
    </source>
</evidence>